<sequence>MKFLLRNCKMGYLQEENQRQFLTKKRLLDPHRQPVKCDLPSPLDSVDSKRFKKRKKEDDEYSYTEEDYGETGGEVILLLLALVGMRIKVSLSFRLVFQLPEGQSFLLDTFGCFFNIGIPDAAKKNVETEDARVPEDEYGAKDYRSQMDLKPDHSSRPLWVAPNGHIFLESFSPVYKHAHDFLIAISEPVCRPEHIHEYKLTAYSLYAAVSVGLQTHDIVEYLKRLSKTTVPDGIVEFIKLCTLSYGKVKLVLKHNRYFVESPHPEVLQKLLKDPVIQDCRLRRNIEGAGGEGENADGFITQLQDKKSIPQFGSKPGPAPENPEAPVAEQSNNEATVPEDITNFYEKIDKEDEDDEEEAALKTVSFEVNQEKIEVIQKRCIELEHPLLAEYDFRNDTVNPDIKGKASDFSAGGRGSILGPGTDLSDYQTLPPPLTSHLVNVGNARPPPWFGFHVKLIDLKPSAVLRPYQEKSLRKMFGNGRARSGVIVLPCGAGKSLVGVTACCTVRKRALVLCNSGVSVEQWKQQFKMWSTADDSMICRFTSEAKDKPMGCGVLVTTYSMITHTQKRSWEAEQTMKWLQEQEWGIMVLDEVHTIPAKMFRRVLTLVQSHCKLGLTATLLREDDKIADLNFLIGPKLYEANWLELQKRGFIAKVQCAEVWCPMTPEFYREYLVCRTCKKLLLYVMNPNKFRATQYLIRYHERRGDKTIVFSDNVFALKHYAIKMNKPYIYGPTSQAERIQILQNFKFNPKVNTIFVSKVADTSFDLPEANVLVQISSHGGSRRQEAQRLGRILRAKKGAIAEEYNAFFYTLVSQDTMEMSYSRKRQRFLVNQGYSYKVITKLAGMDDEPEMMYKTREEQGQLLQQVLAASDIDADEERIPGEGPRTGTMVQRRVGNMSSMSGADDAVYWEYRRASNSNIKHPLFKKFRK</sequence>
<dbReference type="PROSITE" id="PS51192">
    <property type="entry name" value="HELICASE_ATP_BIND_1"/>
    <property type="match status" value="1"/>
</dbReference>
<comment type="catalytic activity">
    <reaction evidence="12">
        <text>Couples ATP hydrolysis with the unwinding of duplex DNA by translocating in the 3'-5' direction.</text>
        <dbReference type="EC" id="5.6.2.4"/>
    </reaction>
</comment>
<keyword evidence="10" id="KW-0413">Isomerase</keyword>
<comment type="similarity">
    <text evidence="2">Belongs to the helicase family. RAD25/XPB subfamily.</text>
</comment>
<feature type="region of interest" description="Disordered" evidence="17">
    <location>
        <begin position="309"/>
        <end position="339"/>
    </location>
</feature>
<dbReference type="InterPro" id="IPR027417">
    <property type="entry name" value="P-loop_NTPase"/>
</dbReference>
<evidence type="ECO:0000256" key="4">
    <source>
        <dbReference type="ARBA" id="ARBA00022763"/>
    </source>
</evidence>
<dbReference type="InterPro" id="IPR032830">
    <property type="entry name" value="XPB/Ssl2_N"/>
</dbReference>
<evidence type="ECO:0000256" key="12">
    <source>
        <dbReference type="ARBA" id="ARBA00034617"/>
    </source>
</evidence>
<evidence type="ECO:0000256" key="7">
    <source>
        <dbReference type="ARBA" id="ARBA00022840"/>
    </source>
</evidence>
<dbReference type="GO" id="GO:0043138">
    <property type="term" value="F:3'-5' DNA helicase activity"/>
    <property type="evidence" value="ECO:0007669"/>
    <property type="project" value="UniProtKB-EC"/>
</dbReference>
<evidence type="ECO:0000256" key="3">
    <source>
        <dbReference type="ARBA" id="ARBA00022741"/>
    </source>
</evidence>
<evidence type="ECO:0000256" key="9">
    <source>
        <dbReference type="ARBA" id="ARBA00023204"/>
    </source>
</evidence>
<evidence type="ECO:0000256" key="1">
    <source>
        <dbReference type="ARBA" id="ARBA00004123"/>
    </source>
</evidence>
<keyword evidence="5" id="KW-0378">Hydrolase</keyword>
<organism evidence="20">
    <name type="scientific">Timema monikensis</name>
    <dbReference type="NCBI Taxonomy" id="170555"/>
    <lineage>
        <taxon>Eukaryota</taxon>
        <taxon>Metazoa</taxon>
        <taxon>Ecdysozoa</taxon>
        <taxon>Arthropoda</taxon>
        <taxon>Hexapoda</taxon>
        <taxon>Insecta</taxon>
        <taxon>Pterygota</taxon>
        <taxon>Neoptera</taxon>
        <taxon>Polyneoptera</taxon>
        <taxon>Phasmatodea</taxon>
        <taxon>Timematodea</taxon>
        <taxon>Timematoidea</taxon>
        <taxon>Timematidae</taxon>
        <taxon>Timema</taxon>
    </lineage>
</organism>
<dbReference type="GO" id="GO:0005675">
    <property type="term" value="C:transcription factor TFIIH holo complex"/>
    <property type="evidence" value="ECO:0007669"/>
    <property type="project" value="TreeGrafter"/>
</dbReference>
<dbReference type="GO" id="GO:0000112">
    <property type="term" value="C:nucleotide-excision repair factor 3 complex"/>
    <property type="evidence" value="ECO:0007669"/>
    <property type="project" value="TreeGrafter"/>
</dbReference>
<dbReference type="Gene3D" id="3.40.50.300">
    <property type="entry name" value="P-loop containing nucleotide triphosphate hydrolases"/>
    <property type="match status" value="2"/>
</dbReference>
<dbReference type="Pfam" id="PF04851">
    <property type="entry name" value="ResIII"/>
    <property type="match status" value="1"/>
</dbReference>
<dbReference type="Pfam" id="PF16203">
    <property type="entry name" value="ERCC3_RAD25_C"/>
    <property type="match status" value="1"/>
</dbReference>
<evidence type="ECO:0000256" key="5">
    <source>
        <dbReference type="ARBA" id="ARBA00022801"/>
    </source>
</evidence>
<name>A0A7R9HL20_9NEOP</name>
<protein>
    <recommendedName>
        <fullName evidence="14">General transcription and DNA repair factor IIH helicase/translocase subunit XPB</fullName>
        <ecNumber evidence="13">5.6.2.4</ecNumber>
    </recommendedName>
    <alternativeName>
        <fullName evidence="15">DNA 3'-5' helicase/translocase XPB</fullName>
    </alternativeName>
</protein>
<dbReference type="CDD" id="cd18029">
    <property type="entry name" value="DEXHc_XPB"/>
    <property type="match status" value="1"/>
</dbReference>
<evidence type="ECO:0000259" key="19">
    <source>
        <dbReference type="PROSITE" id="PS51194"/>
    </source>
</evidence>
<dbReference type="AlphaFoldDB" id="A0A7R9HL20"/>
<dbReference type="InterPro" id="IPR050615">
    <property type="entry name" value="ATP-dep_DNA_Helicase"/>
</dbReference>
<evidence type="ECO:0000256" key="15">
    <source>
        <dbReference type="ARBA" id="ARBA00044810"/>
    </source>
</evidence>
<comment type="catalytic activity">
    <reaction evidence="16">
        <text>ATP + H2O = ADP + phosphate + H(+)</text>
        <dbReference type="Rhea" id="RHEA:13065"/>
        <dbReference type="ChEBI" id="CHEBI:15377"/>
        <dbReference type="ChEBI" id="CHEBI:15378"/>
        <dbReference type="ChEBI" id="CHEBI:30616"/>
        <dbReference type="ChEBI" id="CHEBI:43474"/>
        <dbReference type="ChEBI" id="CHEBI:456216"/>
        <dbReference type="EC" id="5.6.2.4"/>
    </reaction>
</comment>
<evidence type="ECO:0000256" key="13">
    <source>
        <dbReference type="ARBA" id="ARBA00034808"/>
    </source>
</evidence>
<dbReference type="Pfam" id="PF13625">
    <property type="entry name" value="Helicase_C_3"/>
    <property type="match status" value="1"/>
</dbReference>
<dbReference type="PANTHER" id="PTHR11274">
    <property type="entry name" value="RAD25/XP-B DNA REPAIR HELICASE"/>
    <property type="match status" value="1"/>
</dbReference>
<dbReference type="GO" id="GO:0006367">
    <property type="term" value="P:transcription initiation at RNA polymerase II promoter"/>
    <property type="evidence" value="ECO:0007669"/>
    <property type="project" value="InterPro"/>
</dbReference>
<evidence type="ECO:0000256" key="14">
    <source>
        <dbReference type="ARBA" id="ARBA00044799"/>
    </source>
</evidence>
<dbReference type="GO" id="GO:0005524">
    <property type="term" value="F:ATP binding"/>
    <property type="evidence" value="ECO:0007669"/>
    <property type="project" value="UniProtKB-KW"/>
</dbReference>
<accession>A0A7R9HL20</accession>
<dbReference type="EC" id="5.6.2.4" evidence="13"/>
<dbReference type="FunFam" id="3.40.50.300:FF:000117">
    <property type="entry name" value="Putative DNA repair helicase rad25"/>
    <property type="match status" value="1"/>
</dbReference>
<dbReference type="InterPro" id="IPR001161">
    <property type="entry name" value="XPB/Ssl2"/>
</dbReference>
<feature type="domain" description="Helicase ATP-binding" evidence="18">
    <location>
        <begin position="475"/>
        <end position="636"/>
    </location>
</feature>
<reference evidence="20" key="1">
    <citation type="submission" date="2020-11" db="EMBL/GenBank/DDBJ databases">
        <authorList>
            <person name="Tran Van P."/>
        </authorList>
    </citation>
    <scope>NUCLEOTIDE SEQUENCE</scope>
</reference>
<proteinExistence type="inferred from homology"/>
<keyword evidence="6" id="KW-0347">Helicase</keyword>
<dbReference type="FunFam" id="3.40.50.300:FF:000077">
    <property type="entry name" value="Probable DNA repair helicase RAD25"/>
    <property type="match status" value="1"/>
</dbReference>
<evidence type="ECO:0000256" key="16">
    <source>
        <dbReference type="ARBA" id="ARBA00048988"/>
    </source>
</evidence>
<evidence type="ECO:0000256" key="17">
    <source>
        <dbReference type="SAM" id="MobiDB-lite"/>
    </source>
</evidence>
<evidence type="ECO:0000256" key="2">
    <source>
        <dbReference type="ARBA" id="ARBA00006637"/>
    </source>
</evidence>
<dbReference type="SMART" id="SM00487">
    <property type="entry name" value="DEXDc"/>
    <property type="match status" value="1"/>
</dbReference>
<dbReference type="PRINTS" id="PR00851">
    <property type="entry name" value="XRODRMPGMNTB"/>
</dbReference>
<dbReference type="InterPro" id="IPR032438">
    <property type="entry name" value="ERCC3_RAD25_C"/>
</dbReference>
<dbReference type="InterPro" id="IPR001650">
    <property type="entry name" value="Helicase_C-like"/>
</dbReference>
<dbReference type="EMBL" id="OB792751">
    <property type="protein sequence ID" value="CAD7424080.1"/>
    <property type="molecule type" value="Genomic_DNA"/>
</dbReference>
<keyword evidence="7" id="KW-0067">ATP-binding</keyword>
<dbReference type="SUPFAM" id="SSF52540">
    <property type="entry name" value="P-loop containing nucleoside triphosphate hydrolases"/>
    <property type="match status" value="2"/>
</dbReference>
<dbReference type="GO" id="GO:0097550">
    <property type="term" value="C:transcription preinitiation complex"/>
    <property type="evidence" value="ECO:0007669"/>
    <property type="project" value="TreeGrafter"/>
</dbReference>
<dbReference type="InterPro" id="IPR014001">
    <property type="entry name" value="Helicase_ATP-bd"/>
</dbReference>
<dbReference type="GO" id="GO:0006289">
    <property type="term" value="P:nucleotide-excision repair"/>
    <property type="evidence" value="ECO:0007669"/>
    <property type="project" value="InterPro"/>
</dbReference>
<evidence type="ECO:0000256" key="10">
    <source>
        <dbReference type="ARBA" id="ARBA00023235"/>
    </source>
</evidence>
<comment type="subcellular location">
    <subcellularLocation>
        <location evidence="1">Nucleus</location>
    </subcellularLocation>
</comment>
<gene>
    <name evidence="20" type="ORF">TMSB3V08_LOCUS1044</name>
</gene>
<dbReference type="InterPro" id="IPR006935">
    <property type="entry name" value="Helicase/UvrB_N"/>
</dbReference>
<keyword evidence="4" id="KW-0227">DNA damage</keyword>
<evidence type="ECO:0000256" key="11">
    <source>
        <dbReference type="ARBA" id="ARBA00023242"/>
    </source>
</evidence>
<dbReference type="SMART" id="SM00490">
    <property type="entry name" value="HELICc"/>
    <property type="match status" value="1"/>
</dbReference>
<dbReference type="PROSITE" id="PS51194">
    <property type="entry name" value="HELICASE_CTER"/>
    <property type="match status" value="1"/>
</dbReference>
<evidence type="ECO:0000313" key="20">
    <source>
        <dbReference type="EMBL" id="CAD7424080.1"/>
    </source>
</evidence>
<evidence type="ECO:0000259" key="18">
    <source>
        <dbReference type="PROSITE" id="PS51192"/>
    </source>
</evidence>
<keyword evidence="8" id="KW-0238">DNA-binding</keyword>
<dbReference type="PANTHER" id="PTHR11274:SF0">
    <property type="entry name" value="GENERAL TRANSCRIPTION AND DNA REPAIR FACTOR IIH HELICASE SUBUNIT XPB"/>
    <property type="match status" value="1"/>
</dbReference>
<dbReference type="GO" id="GO:0016787">
    <property type="term" value="F:hydrolase activity"/>
    <property type="evidence" value="ECO:0007669"/>
    <property type="project" value="UniProtKB-KW"/>
</dbReference>
<dbReference type="GO" id="GO:0003677">
    <property type="term" value="F:DNA binding"/>
    <property type="evidence" value="ECO:0007669"/>
    <property type="project" value="UniProtKB-KW"/>
</dbReference>
<keyword evidence="3" id="KW-0547">Nucleotide-binding</keyword>
<dbReference type="NCBIfam" id="TIGR00603">
    <property type="entry name" value="rad25"/>
    <property type="match status" value="2"/>
</dbReference>
<dbReference type="CDD" id="cd18789">
    <property type="entry name" value="SF2_C_XPB"/>
    <property type="match status" value="1"/>
</dbReference>
<keyword evidence="9" id="KW-0234">DNA repair</keyword>
<evidence type="ECO:0000256" key="6">
    <source>
        <dbReference type="ARBA" id="ARBA00022806"/>
    </source>
</evidence>
<keyword evidence="11" id="KW-0539">Nucleus</keyword>
<feature type="domain" description="Helicase C-terminal" evidence="19">
    <location>
        <begin position="690"/>
        <end position="845"/>
    </location>
</feature>
<evidence type="ECO:0000256" key="8">
    <source>
        <dbReference type="ARBA" id="ARBA00023125"/>
    </source>
</evidence>